<dbReference type="Proteomes" id="UP000268329">
    <property type="component" value="Chromosome"/>
</dbReference>
<evidence type="ECO:0000259" key="1">
    <source>
        <dbReference type="PROSITE" id="PS50995"/>
    </source>
</evidence>
<dbReference type="SUPFAM" id="SSF46785">
    <property type="entry name" value="Winged helix' DNA-binding domain"/>
    <property type="match status" value="1"/>
</dbReference>
<keyword evidence="3" id="KW-1185">Reference proteome</keyword>
<dbReference type="AlphaFoldDB" id="A0A3G2J6D0"/>
<dbReference type="SMART" id="SM00347">
    <property type="entry name" value="HTH_MARR"/>
    <property type="match status" value="1"/>
</dbReference>
<dbReference type="InterPro" id="IPR036388">
    <property type="entry name" value="WH-like_DNA-bd_sf"/>
</dbReference>
<dbReference type="Pfam" id="PF12802">
    <property type="entry name" value="MarR_2"/>
    <property type="match status" value="1"/>
</dbReference>
<evidence type="ECO:0000313" key="3">
    <source>
        <dbReference type="Proteomes" id="UP000268329"/>
    </source>
</evidence>
<gene>
    <name evidence="2" type="ORF">D9753_00765</name>
</gene>
<organism evidence="2 3">
    <name type="scientific">Streptomyces dangxiongensis</name>
    <dbReference type="NCBI Taxonomy" id="1442032"/>
    <lineage>
        <taxon>Bacteria</taxon>
        <taxon>Bacillati</taxon>
        <taxon>Actinomycetota</taxon>
        <taxon>Actinomycetes</taxon>
        <taxon>Kitasatosporales</taxon>
        <taxon>Streptomycetaceae</taxon>
        <taxon>Streptomyces</taxon>
    </lineage>
</organism>
<dbReference type="PROSITE" id="PS50995">
    <property type="entry name" value="HTH_MARR_2"/>
    <property type="match status" value="1"/>
</dbReference>
<dbReference type="KEGG" id="sdd:D9753_00765"/>
<accession>A0A3G2J6D0</accession>
<name>A0A3G2J6D0_9ACTN</name>
<feature type="domain" description="HTH marR-type" evidence="1">
    <location>
        <begin position="1"/>
        <end position="139"/>
    </location>
</feature>
<dbReference type="EMBL" id="CP033073">
    <property type="protein sequence ID" value="AYN37756.1"/>
    <property type="molecule type" value="Genomic_DNA"/>
</dbReference>
<dbReference type="Gene3D" id="1.10.10.10">
    <property type="entry name" value="Winged helix-like DNA-binding domain superfamily/Winged helix DNA-binding domain"/>
    <property type="match status" value="1"/>
</dbReference>
<dbReference type="RefSeq" id="WP_121785266.1">
    <property type="nucleotide sequence ID" value="NZ_CP033073.1"/>
</dbReference>
<dbReference type="GO" id="GO:0003700">
    <property type="term" value="F:DNA-binding transcription factor activity"/>
    <property type="evidence" value="ECO:0007669"/>
    <property type="project" value="InterPro"/>
</dbReference>
<proteinExistence type="predicted"/>
<dbReference type="OrthoDB" id="5148120at2"/>
<protein>
    <submittedName>
        <fullName evidence="2">MarR family transcriptional regulator</fullName>
    </submittedName>
</protein>
<evidence type="ECO:0000313" key="2">
    <source>
        <dbReference type="EMBL" id="AYN37756.1"/>
    </source>
</evidence>
<dbReference type="InterPro" id="IPR039422">
    <property type="entry name" value="MarR/SlyA-like"/>
</dbReference>
<dbReference type="PRINTS" id="PR00598">
    <property type="entry name" value="HTHMARR"/>
</dbReference>
<dbReference type="InterPro" id="IPR036390">
    <property type="entry name" value="WH_DNA-bd_sf"/>
</dbReference>
<dbReference type="InterPro" id="IPR000835">
    <property type="entry name" value="HTH_MarR-typ"/>
</dbReference>
<dbReference type="GO" id="GO:0006950">
    <property type="term" value="P:response to stress"/>
    <property type="evidence" value="ECO:0007669"/>
    <property type="project" value="TreeGrafter"/>
</dbReference>
<sequence>MAVDHRSRDVAAMLQPLLSSLVDAELPVLAAHDLSMWGYAVLGALSDGPVRTQAALCEAIGADKTRIITTLDKLQAAGLISRLPDPADRRVRLLAITKEGREVHHSVRAAIRAGEDRVLATLTPADRRAFLSALNALADSIDAQRRG</sequence>
<dbReference type="PANTHER" id="PTHR33164">
    <property type="entry name" value="TRANSCRIPTIONAL REGULATOR, MARR FAMILY"/>
    <property type="match status" value="1"/>
</dbReference>
<reference evidence="2 3" key="1">
    <citation type="submission" date="2018-10" db="EMBL/GenBank/DDBJ databases">
        <title>The genome of Streptomyces dangxiongensis Z022.</title>
        <authorList>
            <person name="Zhang B."/>
        </authorList>
    </citation>
    <scope>NUCLEOTIDE SEQUENCE [LARGE SCALE GENOMIC DNA]</scope>
    <source>
        <strain evidence="2 3">Z022</strain>
    </source>
</reference>
<dbReference type="PANTHER" id="PTHR33164:SF43">
    <property type="entry name" value="HTH-TYPE TRANSCRIPTIONAL REPRESSOR YETL"/>
    <property type="match status" value="1"/>
</dbReference>